<dbReference type="InterPro" id="IPR001849">
    <property type="entry name" value="PH_domain"/>
</dbReference>
<evidence type="ECO:0000259" key="1">
    <source>
        <dbReference type="PROSITE" id="PS50003"/>
    </source>
</evidence>
<protein>
    <recommendedName>
        <fullName evidence="1">PH domain-containing protein</fullName>
    </recommendedName>
</protein>
<dbReference type="Proteomes" id="UP000324222">
    <property type="component" value="Unassembled WGS sequence"/>
</dbReference>
<sequence length="49" mass="5418">MNTAKELLLLASSVESQQNWVTRLSKKIQKSGYKAQHTTSSDGAKISPR</sequence>
<proteinExistence type="predicted"/>
<organism evidence="2 3">
    <name type="scientific">Portunus trituberculatus</name>
    <name type="common">Swimming crab</name>
    <name type="synonym">Neptunus trituberculatus</name>
    <dbReference type="NCBI Taxonomy" id="210409"/>
    <lineage>
        <taxon>Eukaryota</taxon>
        <taxon>Metazoa</taxon>
        <taxon>Ecdysozoa</taxon>
        <taxon>Arthropoda</taxon>
        <taxon>Crustacea</taxon>
        <taxon>Multicrustacea</taxon>
        <taxon>Malacostraca</taxon>
        <taxon>Eumalacostraca</taxon>
        <taxon>Eucarida</taxon>
        <taxon>Decapoda</taxon>
        <taxon>Pleocyemata</taxon>
        <taxon>Brachyura</taxon>
        <taxon>Eubrachyura</taxon>
        <taxon>Portunoidea</taxon>
        <taxon>Portunidae</taxon>
        <taxon>Portuninae</taxon>
        <taxon>Portunus</taxon>
    </lineage>
</organism>
<reference evidence="2 3" key="1">
    <citation type="submission" date="2019-05" db="EMBL/GenBank/DDBJ databases">
        <title>Another draft genome of Portunus trituberculatus and its Hox gene families provides insights of decapod evolution.</title>
        <authorList>
            <person name="Jeong J.-H."/>
            <person name="Song I."/>
            <person name="Kim S."/>
            <person name="Choi T."/>
            <person name="Kim D."/>
            <person name="Ryu S."/>
            <person name="Kim W."/>
        </authorList>
    </citation>
    <scope>NUCLEOTIDE SEQUENCE [LARGE SCALE GENOMIC DNA]</scope>
    <source>
        <tissue evidence="2">Muscle</tissue>
    </source>
</reference>
<name>A0A5B7IYK1_PORTR</name>
<accession>A0A5B7IYK1</accession>
<comment type="caution">
    <text evidence="2">The sequence shown here is derived from an EMBL/GenBank/DDBJ whole genome shotgun (WGS) entry which is preliminary data.</text>
</comment>
<feature type="domain" description="PH" evidence="1">
    <location>
        <begin position="1"/>
        <end position="29"/>
    </location>
</feature>
<keyword evidence="3" id="KW-1185">Reference proteome</keyword>
<evidence type="ECO:0000313" key="3">
    <source>
        <dbReference type="Proteomes" id="UP000324222"/>
    </source>
</evidence>
<dbReference type="AlphaFoldDB" id="A0A5B7IYK1"/>
<dbReference type="EMBL" id="VSRR010069335">
    <property type="protein sequence ID" value="MPC85718.1"/>
    <property type="molecule type" value="Genomic_DNA"/>
</dbReference>
<evidence type="ECO:0000313" key="2">
    <source>
        <dbReference type="EMBL" id="MPC85718.1"/>
    </source>
</evidence>
<dbReference type="OrthoDB" id="2156623at2759"/>
<gene>
    <name evidence="2" type="ORF">E2C01_080506</name>
</gene>
<dbReference type="PROSITE" id="PS50003">
    <property type="entry name" value="PH_DOMAIN"/>
    <property type="match status" value="1"/>
</dbReference>